<feature type="transmembrane region" description="Helical" evidence="6">
    <location>
        <begin position="44"/>
        <end position="73"/>
    </location>
</feature>
<feature type="transmembrane region" description="Helical" evidence="6">
    <location>
        <begin position="85"/>
        <end position="105"/>
    </location>
</feature>
<dbReference type="GO" id="GO:0005886">
    <property type="term" value="C:plasma membrane"/>
    <property type="evidence" value="ECO:0007669"/>
    <property type="project" value="UniProtKB-SubCell"/>
</dbReference>
<evidence type="ECO:0000256" key="2">
    <source>
        <dbReference type="ARBA" id="ARBA00022475"/>
    </source>
</evidence>
<evidence type="ECO:0000256" key="1">
    <source>
        <dbReference type="ARBA" id="ARBA00004651"/>
    </source>
</evidence>
<accession>A0A381VDV6</accession>
<feature type="non-terminal residue" evidence="8">
    <location>
        <position position="1"/>
    </location>
</feature>
<organism evidence="8">
    <name type="scientific">marine metagenome</name>
    <dbReference type="NCBI Taxonomy" id="408172"/>
    <lineage>
        <taxon>unclassified sequences</taxon>
        <taxon>metagenomes</taxon>
        <taxon>ecological metagenomes</taxon>
    </lineage>
</organism>
<dbReference type="EMBL" id="UINC01008558">
    <property type="protein sequence ID" value="SVA38502.1"/>
    <property type="molecule type" value="Genomic_DNA"/>
</dbReference>
<name>A0A381VDV6_9ZZZZ</name>
<feature type="non-terminal residue" evidence="8">
    <location>
        <position position="131"/>
    </location>
</feature>
<evidence type="ECO:0000313" key="8">
    <source>
        <dbReference type="EMBL" id="SVA38502.1"/>
    </source>
</evidence>
<protein>
    <recommendedName>
        <fullName evidence="7">DNA translocase FtsK 4TM region domain-containing protein</fullName>
    </recommendedName>
</protein>
<feature type="transmembrane region" description="Helical" evidence="6">
    <location>
        <begin position="111"/>
        <end position="129"/>
    </location>
</feature>
<evidence type="ECO:0000256" key="5">
    <source>
        <dbReference type="ARBA" id="ARBA00023136"/>
    </source>
</evidence>
<evidence type="ECO:0000259" key="7">
    <source>
        <dbReference type="Pfam" id="PF13491"/>
    </source>
</evidence>
<evidence type="ECO:0000256" key="6">
    <source>
        <dbReference type="SAM" id="Phobius"/>
    </source>
</evidence>
<keyword evidence="3 6" id="KW-0812">Transmembrane</keyword>
<dbReference type="Pfam" id="PF13491">
    <property type="entry name" value="FtsK_4TM"/>
    <property type="match status" value="1"/>
</dbReference>
<sequence length="131" mass="14161">VVIVLFSFALILFISLITYSENDPGFNTTGNGQEVANFIGLVGAYFANTAITFMGISSYFLPLLLLSSAVGLVKSDNTKSNKQILIIKLISFFFVFITTCTLASIHFIVPWMPEGAGGILGMIMASFFIQG</sequence>
<keyword evidence="2" id="KW-1003">Cell membrane</keyword>
<comment type="subcellular location">
    <subcellularLocation>
        <location evidence="1">Cell membrane</location>
        <topology evidence="1">Multi-pass membrane protein</topology>
    </subcellularLocation>
</comment>
<dbReference type="AlphaFoldDB" id="A0A381VDV6"/>
<proteinExistence type="predicted"/>
<evidence type="ECO:0000256" key="4">
    <source>
        <dbReference type="ARBA" id="ARBA00022989"/>
    </source>
</evidence>
<reference evidence="8" key="1">
    <citation type="submission" date="2018-05" db="EMBL/GenBank/DDBJ databases">
        <authorList>
            <person name="Lanie J.A."/>
            <person name="Ng W.-L."/>
            <person name="Kazmierczak K.M."/>
            <person name="Andrzejewski T.M."/>
            <person name="Davidsen T.M."/>
            <person name="Wayne K.J."/>
            <person name="Tettelin H."/>
            <person name="Glass J.I."/>
            <person name="Rusch D."/>
            <person name="Podicherti R."/>
            <person name="Tsui H.-C.T."/>
            <person name="Winkler M.E."/>
        </authorList>
    </citation>
    <scope>NUCLEOTIDE SEQUENCE</scope>
</reference>
<keyword evidence="5 6" id="KW-0472">Membrane</keyword>
<evidence type="ECO:0000256" key="3">
    <source>
        <dbReference type="ARBA" id="ARBA00022692"/>
    </source>
</evidence>
<dbReference type="InterPro" id="IPR025199">
    <property type="entry name" value="FtsK_4TM"/>
</dbReference>
<keyword evidence="4 6" id="KW-1133">Transmembrane helix</keyword>
<feature type="domain" description="DNA translocase FtsK 4TM region" evidence="7">
    <location>
        <begin position="2"/>
        <end position="129"/>
    </location>
</feature>
<gene>
    <name evidence="8" type="ORF">METZ01_LOCUS91356</name>
</gene>